<dbReference type="InterPro" id="IPR036397">
    <property type="entry name" value="RNaseH_sf"/>
</dbReference>
<dbReference type="EMBL" id="FNPE01000002">
    <property type="protein sequence ID" value="SDY12498.1"/>
    <property type="molecule type" value="Genomic_DNA"/>
</dbReference>
<dbReference type="InterPro" id="IPR001584">
    <property type="entry name" value="Integrase_cat-core"/>
</dbReference>
<accession>A0A1H3HCA4</accession>
<sequence length="519" mass="57840">MARRRFEMHHYRQALLRMRQGDSDRDLAAARVMGRPKAAQWRRLATERGWLDVSLPLPDDEAIAAALGSPRKARTTISTLEAHRGRIAAWVEQSVSGTAIHAALKRQHGWAGSYSAVRRLVADIRSRLPPETTCRLDFEPGDAAQVDFGAGPMLIHPDGQPRRTWAFVMTLASSRHQYVEFVWDQTVATWLGCHRRAFEWFAGVPARVIIDNAKCAITRACAQDPTVQRAYAECAEGYGFKIDPCPPHDPQKKGVVESGVKYLKGNFLPLRTFRDLADLNAQARAWVLEEAGERCHGTTRRSPLALFALEAPLLKALPSQAPDLGSWHRVNVHRDCHVQFERVLYSAPFTLVGKTLWLRATDAAVALFEDYRHVATHPRGLKPGQRVSVREHLPPEAQAFFGRDRAWCATQAERIGASCAALIEQLLRDQVLERLRAAQGVLALLKPYGAARLEAACARALAHGSPHYRTVKTILATGADQRADVPAPTPEAYGRTRFTRPATELFAELIPHPQQDLLH</sequence>
<comment type="similarity">
    <text evidence="1">Belongs to the transposase IS21/IS408/IS1162 family.</text>
</comment>
<dbReference type="Pfam" id="PF00665">
    <property type="entry name" value="rve"/>
    <property type="match status" value="1"/>
</dbReference>
<dbReference type="SUPFAM" id="SSF53098">
    <property type="entry name" value="Ribonuclease H-like"/>
    <property type="match status" value="1"/>
</dbReference>
<dbReference type="AlphaFoldDB" id="A0A1H3HCA4"/>
<dbReference type="GO" id="GO:0003676">
    <property type="term" value="F:nucleic acid binding"/>
    <property type="evidence" value="ECO:0007669"/>
    <property type="project" value="InterPro"/>
</dbReference>
<gene>
    <name evidence="3" type="ORF">SAMN05421547_102562</name>
</gene>
<dbReference type="NCBIfam" id="NF033546">
    <property type="entry name" value="transpos_IS21"/>
    <property type="match status" value="1"/>
</dbReference>
<dbReference type="Proteomes" id="UP000183417">
    <property type="component" value="Unassembled WGS sequence"/>
</dbReference>
<protein>
    <submittedName>
        <fullName evidence="3">Transposase</fullName>
    </submittedName>
</protein>
<evidence type="ECO:0000256" key="1">
    <source>
        <dbReference type="ARBA" id="ARBA00009277"/>
    </source>
</evidence>
<organism evidence="3 4">
    <name type="scientific">Delftia lacustris</name>
    <dbReference type="NCBI Taxonomy" id="558537"/>
    <lineage>
        <taxon>Bacteria</taxon>
        <taxon>Pseudomonadati</taxon>
        <taxon>Pseudomonadota</taxon>
        <taxon>Betaproteobacteria</taxon>
        <taxon>Burkholderiales</taxon>
        <taxon>Comamonadaceae</taxon>
        <taxon>Delftia</taxon>
    </lineage>
</organism>
<name>A0A1H3HCA4_9BURK</name>
<dbReference type="PANTHER" id="PTHR35004:SF8">
    <property type="entry name" value="TRANSPOSASE RV3428C-RELATED"/>
    <property type="match status" value="1"/>
</dbReference>
<dbReference type="Gene3D" id="3.30.420.10">
    <property type="entry name" value="Ribonuclease H-like superfamily/Ribonuclease H"/>
    <property type="match status" value="1"/>
</dbReference>
<dbReference type="InterPro" id="IPR012337">
    <property type="entry name" value="RNaseH-like_sf"/>
</dbReference>
<evidence type="ECO:0000313" key="3">
    <source>
        <dbReference type="EMBL" id="SDY12498.1"/>
    </source>
</evidence>
<dbReference type="GO" id="GO:0015074">
    <property type="term" value="P:DNA integration"/>
    <property type="evidence" value="ECO:0007669"/>
    <property type="project" value="InterPro"/>
</dbReference>
<dbReference type="PROSITE" id="PS50994">
    <property type="entry name" value="INTEGRASE"/>
    <property type="match status" value="1"/>
</dbReference>
<dbReference type="InterPro" id="IPR054353">
    <property type="entry name" value="IstA-like_C"/>
</dbReference>
<dbReference type="Pfam" id="PF22483">
    <property type="entry name" value="Mu-transpos_C_2"/>
    <property type="match status" value="1"/>
</dbReference>
<evidence type="ECO:0000259" key="2">
    <source>
        <dbReference type="PROSITE" id="PS50994"/>
    </source>
</evidence>
<feature type="domain" description="Integrase catalytic" evidence="2">
    <location>
        <begin position="136"/>
        <end position="311"/>
    </location>
</feature>
<proteinExistence type="inferred from homology"/>
<evidence type="ECO:0000313" key="4">
    <source>
        <dbReference type="Proteomes" id="UP000183417"/>
    </source>
</evidence>
<dbReference type="PANTHER" id="PTHR35004">
    <property type="entry name" value="TRANSPOSASE RV3428C-RELATED"/>
    <property type="match status" value="1"/>
</dbReference>
<reference evidence="3 4" key="1">
    <citation type="submission" date="2016-10" db="EMBL/GenBank/DDBJ databases">
        <authorList>
            <person name="de Groot N.N."/>
        </authorList>
    </citation>
    <scope>NUCLEOTIDE SEQUENCE [LARGE SCALE GENOMIC DNA]</scope>
    <source>
        <strain evidence="3 4">LMG 24775</strain>
    </source>
</reference>